<evidence type="ECO:0000313" key="7">
    <source>
        <dbReference type="Proteomes" id="UP000001396"/>
    </source>
</evidence>
<dbReference type="Gene3D" id="3.40.50.300">
    <property type="entry name" value="P-loop containing nucleotide triphosphate hydrolases"/>
    <property type="match status" value="1"/>
</dbReference>
<keyword evidence="7" id="KW-1185">Reference proteome</keyword>
<feature type="domain" description="Purple acid phosphatase N-terminal" evidence="5">
    <location>
        <begin position="397"/>
        <end position="507"/>
    </location>
</feature>
<dbReference type="GO" id="GO:0005770">
    <property type="term" value="C:late endosome"/>
    <property type="evidence" value="ECO:0007669"/>
    <property type="project" value="TreeGrafter"/>
</dbReference>
<organism evidence="6 7">
    <name type="scientific">Heterostelium pallidum (strain ATCC 26659 / Pp 5 / PN500)</name>
    <name type="common">Cellular slime mold</name>
    <name type="synonym">Polysphondylium pallidum</name>
    <dbReference type="NCBI Taxonomy" id="670386"/>
    <lineage>
        <taxon>Eukaryota</taxon>
        <taxon>Amoebozoa</taxon>
        <taxon>Evosea</taxon>
        <taxon>Eumycetozoa</taxon>
        <taxon>Dictyostelia</taxon>
        <taxon>Acytosteliales</taxon>
        <taxon>Acytosteliaceae</taxon>
        <taxon>Heterostelium</taxon>
    </lineage>
</organism>
<comment type="caution">
    <text evidence="6">The sequence shown here is derived from an EMBL/GenBank/DDBJ whole genome shotgun (WGS) entry which is preliminary data.</text>
</comment>
<comment type="similarity">
    <text evidence="1">Belongs to the small GTPase superfamily. Rab family.</text>
</comment>
<proteinExistence type="inferred from homology"/>
<dbReference type="STRING" id="670386.D3B0Y9"/>
<sequence length="795" mass="89846">MSDQQTSDEYDDISLKILVVGKLACGKTSIIQRFCHDEFQSKYKPTIGVDFHTKEMEVMNIKVILQLWDIAGQERFGHMTRVYFQNADGALVVFDATRVATFHGAKEWKDDIDDCFSKDALPTVLLANKSDLPQTTIPDDIEEFCEQNGFLNCFKTSAKDGTGITEALTDLVTKILKNHMESVKKAPEEQGFKLTDKVPSQQGEPTKKYEGINSFIPYGQFYPEQSAFTLSFKSNNSLAPHTSSSRKLQIDQQSIVSYPKKDCVRHAFYWTFLCFWMACPLFIWVSVGFNGIPWYGGAILMTFLWLTGFFTIMKQVPTYRKPEHSGFIFRYITSVYAGIKALKWYWITLAVIGFTAVAFIMCVFTFNLCVALYPFRVTSQISRQIDGVSCPSGKVCNFILTVPQDLRVSMIVNYQSNDLPVRSFALLDTVSHGSSLSSKTIPVADFINPYANTINSTFFKMDNIVEEDRYVHWADLLGLIPGTTYYVSVGYEANGNIYLFEERKFRTAPGDSSTAVTYITGGDMAVSEVGNDLSKHAAETEPLFAMVGGDLAYDDGFCSCYRVWDNWFDKWNQYLQTPTGYTVPLIGGIGNHESSGWKSKASDVQFYTRYLAFQTGLQSMDPLQRPTYHSHAITADIFIVVLDSWVVTPISDQNQFLESALSSSAAKFKFGIYHIAVYPSTYVKADYEITISARDNWSPIFDRYNLTVAYENHYHLYKRSKPLLGGEENPLGTVYMGDGAWGATTILKVKDYDYIEVAHKLPHMIRTIITPTSNTIQVDTIGQDGDFIDHWNRTV</sequence>
<dbReference type="PROSITE" id="PS51421">
    <property type="entry name" value="RAS"/>
    <property type="match status" value="1"/>
</dbReference>
<evidence type="ECO:0000256" key="1">
    <source>
        <dbReference type="ARBA" id="ARBA00006270"/>
    </source>
</evidence>
<feature type="transmembrane region" description="Helical" evidence="4">
    <location>
        <begin position="344"/>
        <end position="373"/>
    </location>
</feature>
<dbReference type="RefSeq" id="XP_020437073.1">
    <property type="nucleotide sequence ID" value="XM_020572956.1"/>
</dbReference>
<keyword evidence="3" id="KW-0342">GTP-binding</keyword>
<dbReference type="SMART" id="SM00173">
    <property type="entry name" value="RAS"/>
    <property type="match status" value="1"/>
</dbReference>
<dbReference type="PANTHER" id="PTHR47981:SF39">
    <property type="entry name" value="RAS-RELATED PROTEIN RAB"/>
    <property type="match status" value="1"/>
</dbReference>
<dbReference type="FunFam" id="3.40.50.300:FF:001800">
    <property type="entry name" value="Rab family GTPase"/>
    <property type="match status" value="1"/>
</dbReference>
<dbReference type="SMART" id="SM00174">
    <property type="entry name" value="RHO"/>
    <property type="match status" value="1"/>
</dbReference>
<dbReference type="PROSITE" id="PS51419">
    <property type="entry name" value="RAB"/>
    <property type="match status" value="1"/>
</dbReference>
<dbReference type="GO" id="GO:0005525">
    <property type="term" value="F:GTP binding"/>
    <property type="evidence" value="ECO:0007669"/>
    <property type="project" value="UniProtKB-KW"/>
</dbReference>
<evidence type="ECO:0000256" key="4">
    <source>
        <dbReference type="SAM" id="Phobius"/>
    </source>
</evidence>
<dbReference type="GO" id="GO:0045335">
    <property type="term" value="C:phagocytic vesicle"/>
    <property type="evidence" value="ECO:0007669"/>
    <property type="project" value="TreeGrafter"/>
</dbReference>
<name>D3B0Y9_HETP5</name>
<evidence type="ECO:0000259" key="5">
    <source>
        <dbReference type="Pfam" id="PF16656"/>
    </source>
</evidence>
<dbReference type="SMART" id="SM00176">
    <property type="entry name" value="RAN"/>
    <property type="match status" value="1"/>
</dbReference>
<dbReference type="Pfam" id="PF00071">
    <property type="entry name" value="Ras"/>
    <property type="match status" value="1"/>
</dbReference>
<dbReference type="SMART" id="SM00175">
    <property type="entry name" value="RAB"/>
    <property type="match status" value="1"/>
</dbReference>
<keyword evidence="4" id="KW-1133">Transmembrane helix</keyword>
<dbReference type="InterPro" id="IPR015914">
    <property type="entry name" value="PAPs_N"/>
</dbReference>
<dbReference type="GO" id="GO:0008333">
    <property type="term" value="P:endosome to lysosome transport"/>
    <property type="evidence" value="ECO:0007669"/>
    <property type="project" value="TreeGrafter"/>
</dbReference>
<dbReference type="InParanoid" id="D3B0Y9"/>
<dbReference type="GO" id="GO:0005764">
    <property type="term" value="C:lysosome"/>
    <property type="evidence" value="ECO:0007669"/>
    <property type="project" value="TreeGrafter"/>
</dbReference>
<keyword evidence="4" id="KW-0812">Transmembrane</keyword>
<dbReference type="SUPFAM" id="SSF56300">
    <property type="entry name" value="Metallo-dependent phosphatases"/>
    <property type="match status" value="1"/>
</dbReference>
<dbReference type="InterPro" id="IPR005225">
    <property type="entry name" value="Small_GTP-bd"/>
</dbReference>
<gene>
    <name evidence="6" type="ORF">PPL_01956</name>
</gene>
<evidence type="ECO:0000256" key="3">
    <source>
        <dbReference type="ARBA" id="ARBA00023134"/>
    </source>
</evidence>
<keyword evidence="4" id="KW-0472">Membrane</keyword>
<dbReference type="Pfam" id="PF16656">
    <property type="entry name" value="Pur_ac_phosph_N"/>
    <property type="match status" value="1"/>
</dbReference>
<evidence type="ECO:0000256" key="2">
    <source>
        <dbReference type="ARBA" id="ARBA00022741"/>
    </source>
</evidence>
<dbReference type="GO" id="GO:0003993">
    <property type="term" value="F:acid phosphatase activity"/>
    <property type="evidence" value="ECO:0007669"/>
    <property type="project" value="InterPro"/>
</dbReference>
<dbReference type="PROSITE" id="PS51417">
    <property type="entry name" value="ARF"/>
    <property type="match status" value="1"/>
</dbReference>
<accession>D3B0Y9</accession>
<dbReference type="GO" id="GO:0003924">
    <property type="term" value="F:GTPase activity"/>
    <property type="evidence" value="ECO:0007669"/>
    <property type="project" value="InterPro"/>
</dbReference>
<dbReference type="InterPro" id="IPR001806">
    <property type="entry name" value="Small_GTPase"/>
</dbReference>
<dbReference type="GeneID" id="31357482"/>
<dbReference type="AlphaFoldDB" id="D3B0Y9"/>
<protein>
    <recommendedName>
        <fullName evidence="5">Purple acid phosphatase N-terminal domain-containing protein</fullName>
    </recommendedName>
</protein>
<dbReference type="NCBIfam" id="TIGR00231">
    <property type="entry name" value="small_GTP"/>
    <property type="match status" value="1"/>
</dbReference>
<dbReference type="InterPro" id="IPR029052">
    <property type="entry name" value="Metallo-depent_PP-like"/>
</dbReference>
<dbReference type="Proteomes" id="UP000001396">
    <property type="component" value="Unassembled WGS sequence"/>
</dbReference>
<dbReference type="InterPro" id="IPR027417">
    <property type="entry name" value="P-loop_NTPase"/>
</dbReference>
<dbReference type="GO" id="GO:0090385">
    <property type="term" value="P:phagosome-lysosome fusion"/>
    <property type="evidence" value="ECO:0007669"/>
    <property type="project" value="TreeGrafter"/>
</dbReference>
<dbReference type="Gene3D" id="3.60.21.10">
    <property type="match status" value="1"/>
</dbReference>
<keyword evidence="2" id="KW-0547">Nucleotide-binding</keyword>
<feature type="transmembrane region" description="Helical" evidence="4">
    <location>
        <begin position="267"/>
        <end position="286"/>
    </location>
</feature>
<dbReference type="SUPFAM" id="SSF52540">
    <property type="entry name" value="P-loop containing nucleoside triphosphate hydrolases"/>
    <property type="match status" value="1"/>
</dbReference>
<reference evidence="6 7" key="1">
    <citation type="journal article" date="2011" name="Genome Res.">
        <title>Phylogeny-wide analysis of social amoeba genomes highlights ancient origins for complex intercellular communication.</title>
        <authorList>
            <person name="Heidel A.J."/>
            <person name="Lawal H.M."/>
            <person name="Felder M."/>
            <person name="Schilde C."/>
            <person name="Helps N.R."/>
            <person name="Tunggal B."/>
            <person name="Rivero F."/>
            <person name="John U."/>
            <person name="Schleicher M."/>
            <person name="Eichinger L."/>
            <person name="Platzer M."/>
            <person name="Noegel A.A."/>
            <person name="Schaap P."/>
            <person name="Gloeckner G."/>
        </authorList>
    </citation>
    <scope>NUCLEOTIDE SEQUENCE [LARGE SCALE GENOMIC DNA]</scope>
    <source>
        <strain evidence="7">ATCC 26659 / Pp 5 / PN500</strain>
    </source>
</reference>
<dbReference type="PANTHER" id="PTHR47981">
    <property type="entry name" value="RAB FAMILY"/>
    <property type="match status" value="1"/>
</dbReference>
<dbReference type="PRINTS" id="PR00449">
    <property type="entry name" value="RASTRNSFRMNG"/>
</dbReference>
<evidence type="ECO:0000313" key="6">
    <source>
        <dbReference type="EMBL" id="EFA84963.1"/>
    </source>
</evidence>
<feature type="transmembrane region" description="Helical" evidence="4">
    <location>
        <begin position="292"/>
        <end position="312"/>
    </location>
</feature>
<dbReference type="OMA" id="ENHYHLY"/>
<dbReference type="EMBL" id="ADBJ01000008">
    <property type="protein sequence ID" value="EFA84963.1"/>
    <property type="molecule type" value="Genomic_DNA"/>
</dbReference>
<dbReference type="GO" id="GO:0046872">
    <property type="term" value="F:metal ion binding"/>
    <property type="evidence" value="ECO:0007669"/>
    <property type="project" value="InterPro"/>
</dbReference>
<dbReference type="SMART" id="SM00177">
    <property type="entry name" value="ARF"/>
    <property type="match status" value="1"/>
</dbReference>